<proteinExistence type="predicted"/>
<evidence type="ECO:0000256" key="6">
    <source>
        <dbReference type="ARBA" id="ARBA00022807"/>
    </source>
</evidence>
<dbReference type="PANTHER" id="PTHR13367">
    <property type="entry name" value="UBIQUITIN THIOESTERASE"/>
    <property type="match status" value="1"/>
</dbReference>
<keyword evidence="6" id="KW-0788">Thiol protease</keyword>
<dbReference type="GO" id="GO:0070530">
    <property type="term" value="F:K63-linked polyubiquitin modification-dependent protein binding"/>
    <property type="evidence" value="ECO:0007669"/>
    <property type="project" value="TreeGrafter"/>
</dbReference>
<dbReference type="Pfam" id="PF12359">
    <property type="entry name" value="DUF3645"/>
    <property type="match status" value="1"/>
</dbReference>
<dbReference type="VEuPathDB" id="TriTrypDB:BSAL_92170"/>
<evidence type="ECO:0000259" key="8">
    <source>
        <dbReference type="Pfam" id="PF12359"/>
    </source>
</evidence>
<reference evidence="10" key="1">
    <citation type="submission" date="2015-09" db="EMBL/GenBank/DDBJ databases">
        <authorList>
            <consortium name="Pathogen Informatics"/>
        </authorList>
    </citation>
    <scope>NUCLEOTIDE SEQUENCE [LARGE SCALE GENOMIC DNA]</scope>
    <source>
        <strain evidence="10">Lake Konstanz</strain>
    </source>
</reference>
<keyword evidence="3" id="KW-0645">Protease</keyword>
<dbReference type="GO" id="GO:0005634">
    <property type="term" value="C:nucleus"/>
    <property type="evidence" value="ECO:0007669"/>
    <property type="project" value="TreeGrafter"/>
</dbReference>
<dbReference type="EMBL" id="CYKH01001266">
    <property type="protein sequence ID" value="CUG86246.1"/>
    <property type="molecule type" value="Genomic_DNA"/>
</dbReference>
<evidence type="ECO:0000313" key="10">
    <source>
        <dbReference type="Proteomes" id="UP000051952"/>
    </source>
</evidence>
<comment type="catalytic activity">
    <reaction evidence="1">
        <text>Thiol-dependent hydrolysis of ester, thioester, amide, peptide and isopeptide bonds formed by the C-terminal Gly of ubiquitin (a 76-residue protein attached to proteins as an intracellular targeting signal).</text>
        <dbReference type="EC" id="3.4.19.12"/>
    </reaction>
</comment>
<evidence type="ECO:0000256" key="4">
    <source>
        <dbReference type="ARBA" id="ARBA00022786"/>
    </source>
</evidence>
<keyword evidence="5" id="KW-0378">Hydrolase</keyword>
<keyword evidence="4" id="KW-0833">Ubl conjugation pathway</keyword>
<evidence type="ECO:0000313" key="9">
    <source>
        <dbReference type="EMBL" id="CUG86246.1"/>
    </source>
</evidence>
<dbReference type="SUPFAM" id="SSF52540">
    <property type="entry name" value="P-loop containing nucleoside triphosphate hydrolases"/>
    <property type="match status" value="1"/>
</dbReference>
<accession>A0A0S4J858</accession>
<dbReference type="Proteomes" id="UP000051952">
    <property type="component" value="Unassembled WGS sequence"/>
</dbReference>
<feature type="non-terminal residue" evidence="9">
    <location>
        <position position="1687"/>
    </location>
</feature>
<dbReference type="InterPro" id="IPR051346">
    <property type="entry name" value="OTU_Deubiquitinase"/>
</dbReference>
<evidence type="ECO:0000256" key="5">
    <source>
        <dbReference type="ARBA" id="ARBA00022801"/>
    </source>
</evidence>
<dbReference type="EC" id="3.4.19.12" evidence="2"/>
<feature type="domain" description="DUF3645" evidence="8">
    <location>
        <begin position="1641"/>
        <end position="1672"/>
    </location>
</feature>
<dbReference type="GO" id="GO:0071947">
    <property type="term" value="P:protein deubiquitination involved in ubiquitin-dependent protein catabolic process"/>
    <property type="evidence" value="ECO:0007669"/>
    <property type="project" value="TreeGrafter"/>
</dbReference>
<name>A0A0S4J858_BODSA</name>
<dbReference type="Pfam" id="PF12340">
    <property type="entry name" value="DUF3638"/>
    <property type="match status" value="1"/>
</dbReference>
<dbReference type="InterPro" id="IPR027417">
    <property type="entry name" value="P-loop_NTPase"/>
</dbReference>
<evidence type="ECO:0000259" key="7">
    <source>
        <dbReference type="Pfam" id="PF12340"/>
    </source>
</evidence>
<evidence type="ECO:0000256" key="3">
    <source>
        <dbReference type="ARBA" id="ARBA00022670"/>
    </source>
</evidence>
<dbReference type="GO" id="GO:0005737">
    <property type="term" value="C:cytoplasm"/>
    <property type="evidence" value="ECO:0007669"/>
    <property type="project" value="TreeGrafter"/>
</dbReference>
<dbReference type="GO" id="GO:0004843">
    <property type="term" value="F:cysteine-type deubiquitinase activity"/>
    <property type="evidence" value="ECO:0007669"/>
    <property type="project" value="UniProtKB-EC"/>
</dbReference>
<gene>
    <name evidence="9" type="ORF">BSAL_92170</name>
</gene>
<dbReference type="InterPro" id="IPR022099">
    <property type="entry name" value="DUF3638"/>
</dbReference>
<dbReference type="PANTHER" id="PTHR13367:SF28">
    <property type="entry name" value="UBIQUITIN THIOESTERASE ZRANB1"/>
    <property type="match status" value="1"/>
</dbReference>
<dbReference type="InterPro" id="IPR022105">
    <property type="entry name" value="DUF3645"/>
</dbReference>
<sequence length="1687" mass="191605">MAGDPDPDASTETPQTCVILRHATHPDNYSKSTETFIPSYFLFGVVPSALLEGHTFWQDEDDNVRGYPVKKKKEASKEGDDAEESDDHILWIHWRETQFDPLATKNTCAQVYRFARAKEAPKSSDDAVQRSTKQAILSDTVDGELELTRVHSLDHAVNAELEAGMFRQSSTVPILQNKSDAATIEDNNLMLINLMYARFGTPLHSLAKVFARIELLSHVLVWTTKTDYNSGEGDPFTIDLIQLPRLKLSFTARLGPDGQYHVASLDHAQLSITNQRPALVNDLLQGVPHSLLLADSNHSISILVPSLNFVRPAITTSPFTTELVLNRSDESWYVKLDTRYYLYPVHVSLSFLFTPTLASALYLMLLRFCNRNYAEVFRLAGSIGTDMEFTPEEAQIFGKLNFVLDSHPDAHACRAKISLLVADSPVPLSWYVPEEVSHFIWKLNHVSVNCRLHISEERRLLYVACTLEKKVEVLRGFVEKNQSAYQLVISRIADRSVTVNAAQSREIKKFYVELGNELREKLDVRLSREDMMRLIIIYNQHGKEPMVPYLKCLLVNRQTIVEAECASKDGEPKSLTLKVPKIGDDLRWLFYSDFNPLTTKPPGSVPQQRNSEGRPLTASPTYDYYYCNSNVRPGKTCKCRSCSEVCGPQVGCPCASCEKFNNETGCNIRLLVDALDGTRSQRSLSFYEAFLWATETLNRFSNWRPDPANRFLEKNPAISLREPNNAFLRYYELLTGTTKMKICSADSSRDFATLLFHFSREARVPAAGLGHLGQYLVQSTPEILQKLVKYNRTSKQKPEQRAMNVYNSILSVAGQYKVSRTEYLEGLPKADIPSTYEVLVKPRPAERTVAVPLHATTILPIPKDTDCRQRVLSAPNLSFLQVTPNEVDHLTVSQAIMMELATKPLQRAVDANLISLMSRSDQQLPAISSELPFDLSKHEHASKTVAKEMLQRLTSDMSDFAEKENSTKVPKLNCLATLVHIKEKIATGATTKELRDVRATLATLHEKLKSLRDEDQEYLAYAMPVIIRTANHIDQQQDAHRDTQLLLLRRFAKKECHFSLDYLIASLCSTTLVKEWINLNPFLTNEISEALTNLIVVTVLRANRVGHCNRACEMTKELIALLDRADRIPDHLDAAARSSFREALVASTLQKADSLAGQLHTSRCYLDPKTFTFDPRFLLFEFTWNLVLRGRQRELVLEMYDSVASGTSLVKQMIMGAGKTTVVGPLLGMMLADGDNLVVQVVPPSLLDFTRAVLRTTFSSVLQKQIFTFICDRSSEVDSELLSKFVHAKQSRGIVVTTPSSIKSVFLKYVERLDKIADPDRPHRTVNDEREAVDLLNVITMLRKSVLIMDEVDMLLHPLKSELNFPIGPKHNIDYTPTRWKLPIHLIDAIFYIHTHRVTTAMKDSPQTHELLQRFKAKVKQGIASNALQEMPHLTLLNTEFYEKELKPILAEWSNVFIKAQHFVGLTDAETIVYIQRRPTLKDEPIFYIHTHRVTTAMKDSPQTHELLQRFKAKVKQGIASNALQEMPHLTLLNTEFYEKELKPILAEWSNVFIKAQHFVGLTDAETIVYIQRRPTLKDEPELVDKATKLDEDHIKMLNLTFEWLNCYLPHILQKIDRVSFGIMNNEDMRRAREDHPHMPQSRYVTAIPFIGKDLPSQSSEFAHPDVVIGLTIMAYRYEGIRTMDFT</sequence>
<feature type="domain" description="DUF3638" evidence="7">
    <location>
        <begin position="1174"/>
        <end position="1390"/>
    </location>
</feature>
<keyword evidence="10" id="KW-1185">Reference proteome</keyword>
<evidence type="ECO:0000256" key="2">
    <source>
        <dbReference type="ARBA" id="ARBA00012759"/>
    </source>
</evidence>
<dbReference type="OrthoDB" id="2684236at2759"/>
<evidence type="ECO:0000256" key="1">
    <source>
        <dbReference type="ARBA" id="ARBA00000707"/>
    </source>
</evidence>
<protein>
    <recommendedName>
        <fullName evidence="2">ubiquitinyl hydrolase 1</fullName>
        <ecNumber evidence="2">3.4.19.12</ecNumber>
    </recommendedName>
</protein>
<organism evidence="9 10">
    <name type="scientific">Bodo saltans</name>
    <name type="common">Flagellated protozoan</name>
    <dbReference type="NCBI Taxonomy" id="75058"/>
    <lineage>
        <taxon>Eukaryota</taxon>
        <taxon>Discoba</taxon>
        <taxon>Euglenozoa</taxon>
        <taxon>Kinetoplastea</taxon>
        <taxon>Metakinetoplastina</taxon>
        <taxon>Eubodonida</taxon>
        <taxon>Bodonidae</taxon>
        <taxon>Bodo</taxon>
    </lineage>
</organism>